<evidence type="ECO:0000313" key="1">
    <source>
        <dbReference type="Proteomes" id="UP000887580"/>
    </source>
</evidence>
<evidence type="ECO:0000313" key="2">
    <source>
        <dbReference type="WBParaSite" id="PS1159_v2.g17039.t1"/>
    </source>
</evidence>
<organism evidence="1 2">
    <name type="scientific">Panagrolaimus sp. PS1159</name>
    <dbReference type="NCBI Taxonomy" id="55785"/>
    <lineage>
        <taxon>Eukaryota</taxon>
        <taxon>Metazoa</taxon>
        <taxon>Ecdysozoa</taxon>
        <taxon>Nematoda</taxon>
        <taxon>Chromadorea</taxon>
        <taxon>Rhabditida</taxon>
        <taxon>Tylenchina</taxon>
        <taxon>Panagrolaimomorpha</taxon>
        <taxon>Panagrolaimoidea</taxon>
        <taxon>Panagrolaimidae</taxon>
        <taxon>Panagrolaimus</taxon>
    </lineage>
</organism>
<dbReference type="Proteomes" id="UP000887580">
    <property type="component" value="Unplaced"/>
</dbReference>
<reference evidence="2" key="1">
    <citation type="submission" date="2022-11" db="UniProtKB">
        <authorList>
            <consortium name="WormBaseParasite"/>
        </authorList>
    </citation>
    <scope>IDENTIFICATION</scope>
</reference>
<accession>A0AC35FFS9</accession>
<dbReference type="WBParaSite" id="PS1159_v2.g17039.t1">
    <property type="protein sequence ID" value="PS1159_v2.g17039.t1"/>
    <property type="gene ID" value="PS1159_v2.g17039"/>
</dbReference>
<proteinExistence type="predicted"/>
<name>A0AC35FFS9_9BILA</name>
<sequence length="812" mass="93047">MCDIVVFQGYLLHPKIRSLLNELKLDFSDANAQVKPLSNIKQKLEDLTENQKLFLSEICLERVTLSVFAGCVKEHELIYNLTDKVAQKYEMNADDFQHVQNIIDEVDKTFEDDPLSVFISLKTNTIDIHPLTYYVQYFLVAYLVLYDSWNLEKTLENGRINFLRTKFLYIYATVLTDSCSNVKKCVDELHDASERFVHHLSLEEQVEYHLIVANTYLIYFEVAKAIDACSKARELCGVEFDFFGELGKRTYFQVTDLPQLFAQASVDGKIDVTQFTPFSETEDVPLALKLDDDTVMTEIKKTAPLATTSEKATLYPVHLACMITSLIIMQKNEAPDEILFEKAESFVHEIVSYRKVYGVQLRALLARCLNECERKRKIERAIMQAEIIKNDLQGIHSVDGRQTEFNIEQYQARLPWLLSSNAKPFWIYARSYASLLLRVGSNAEALRVYNDIYDYDSLVECYISIGQSDKAETMVQNLLSVKETPYRLCLMGDITRDMSWYEKAIELSNDTSAKARTALGMNLMKRGDYEGAFKNLSRAVKIKPLHAETLFALGHVSYKLERFADAIAAYRNCVHVDPTEYEAWNNMSAAFLHLKRPEQAQRTMKEALKFNRNHSEMWRNYAIMSINVADYIQAIYAIKEYMNISKKPDIEEIVQQLILSIIEVEKPANFEILRKEAISMMGQLSSKVILQADTLCCYALLKKPDEGCKDKEAYESYLTTASKAVQKFMASNAWKSDKDVMYKTLQLATDIVMCERTLNSLLPEGRKVAEHSSRVSSILKTARENYGNNFENLQGYDGLRSLLETAAITVVS</sequence>
<protein>
    <submittedName>
        <fullName evidence="2">Tetratricopeptide repeat protein</fullName>
    </submittedName>
</protein>